<dbReference type="Proteomes" id="UP000236291">
    <property type="component" value="Unassembled WGS sequence"/>
</dbReference>
<name>A0A2K3LTU3_TRIPR</name>
<sequence length="278" mass="31926">MGNNLPNNVGTNIGISITKKESYLQEEKSETWYMSYCIGSSDVLSYLQTTYDRDGLLKHIYIYFSKPRFIGLVIRAENNRLQQINTDAFGTFCPGTNFVNETKNRWNGVTKTSVAYNWSEDEGSLVVVEQKRKSGFKMPCVVTVAYYYAINAQRRNYFILQKKYDVGLSITVDIRLVDNVLDLSWKGPSEHPSFALFEMFRQISRTWTWKWTACPHCAAQTHIQQFQTETENDDEESNYLQQPRQIVMGGNILANQGVIKGNNNGNFFVKQLNILRGG</sequence>
<protein>
    <submittedName>
        <fullName evidence="1">Uncharacterized protein</fullName>
    </submittedName>
</protein>
<dbReference type="AlphaFoldDB" id="A0A2K3LTU3"/>
<reference evidence="1 2" key="2">
    <citation type="journal article" date="2017" name="Front. Plant Sci.">
        <title>Gene Classification and Mining of Molecular Markers Useful in Red Clover (Trifolium pratense) Breeding.</title>
        <authorList>
            <person name="Istvanek J."/>
            <person name="Dluhosova J."/>
            <person name="Dluhos P."/>
            <person name="Patkova L."/>
            <person name="Nedelnik J."/>
            <person name="Repkova J."/>
        </authorList>
    </citation>
    <scope>NUCLEOTIDE SEQUENCE [LARGE SCALE GENOMIC DNA]</scope>
    <source>
        <strain evidence="2">cv. Tatra</strain>
        <tissue evidence="1">Young leaves</tissue>
    </source>
</reference>
<comment type="caution">
    <text evidence="1">The sequence shown here is derived from an EMBL/GenBank/DDBJ whole genome shotgun (WGS) entry which is preliminary data.</text>
</comment>
<evidence type="ECO:0000313" key="2">
    <source>
        <dbReference type="Proteomes" id="UP000236291"/>
    </source>
</evidence>
<evidence type="ECO:0000313" key="1">
    <source>
        <dbReference type="EMBL" id="PNX81946.1"/>
    </source>
</evidence>
<organism evidence="1 2">
    <name type="scientific">Trifolium pratense</name>
    <name type="common">Red clover</name>
    <dbReference type="NCBI Taxonomy" id="57577"/>
    <lineage>
        <taxon>Eukaryota</taxon>
        <taxon>Viridiplantae</taxon>
        <taxon>Streptophyta</taxon>
        <taxon>Embryophyta</taxon>
        <taxon>Tracheophyta</taxon>
        <taxon>Spermatophyta</taxon>
        <taxon>Magnoliopsida</taxon>
        <taxon>eudicotyledons</taxon>
        <taxon>Gunneridae</taxon>
        <taxon>Pentapetalae</taxon>
        <taxon>rosids</taxon>
        <taxon>fabids</taxon>
        <taxon>Fabales</taxon>
        <taxon>Fabaceae</taxon>
        <taxon>Papilionoideae</taxon>
        <taxon>50 kb inversion clade</taxon>
        <taxon>NPAAA clade</taxon>
        <taxon>Hologalegina</taxon>
        <taxon>IRL clade</taxon>
        <taxon>Trifolieae</taxon>
        <taxon>Trifolium</taxon>
    </lineage>
</organism>
<dbReference type="EMBL" id="ASHM01040960">
    <property type="protein sequence ID" value="PNX81946.1"/>
    <property type="molecule type" value="Genomic_DNA"/>
</dbReference>
<proteinExistence type="predicted"/>
<gene>
    <name evidence="1" type="ORF">L195_g037971</name>
</gene>
<accession>A0A2K3LTU3</accession>
<dbReference type="Gramene" id="Tp57577_TGAC_v2_mRNA37796">
    <property type="protein sequence ID" value="Tp57577_TGAC_v2_mRNA37796"/>
    <property type="gene ID" value="Tp57577_TGAC_v2_gene36572"/>
</dbReference>
<reference evidence="1 2" key="1">
    <citation type="journal article" date="2014" name="Am. J. Bot.">
        <title>Genome assembly and annotation for red clover (Trifolium pratense; Fabaceae).</title>
        <authorList>
            <person name="Istvanek J."/>
            <person name="Jaros M."/>
            <person name="Krenek A."/>
            <person name="Repkova J."/>
        </authorList>
    </citation>
    <scope>NUCLEOTIDE SEQUENCE [LARGE SCALE GENOMIC DNA]</scope>
    <source>
        <strain evidence="2">cv. Tatra</strain>
        <tissue evidence="1">Young leaves</tissue>
    </source>
</reference>